<comment type="caution">
    <text evidence="1">The sequence shown here is derived from an EMBL/GenBank/DDBJ whole genome shotgun (WGS) entry which is preliminary data.</text>
</comment>
<evidence type="ECO:0000313" key="2">
    <source>
        <dbReference type="Proteomes" id="UP000285832"/>
    </source>
</evidence>
<accession>A0A415D5A5</accession>
<protein>
    <submittedName>
        <fullName evidence="1">Uncharacterized protein</fullName>
    </submittedName>
</protein>
<reference evidence="1 2" key="1">
    <citation type="submission" date="2018-08" db="EMBL/GenBank/DDBJ databases">
        <title>A genome reference for cultivated species of the human gut microbiota.</title>
        <authorList>
            <person name="Zou Y."/>
            <person name="Xue W."/>
            <person name="Luo G."/>
        </authorList>
    </citation>
    <scope>NUCLEOTIDE SEQUENCE [LARGE SCALE GENOMIC DNA]</scope>
    <source>
        <strain evidence="1 2">AM09-9</strain>
    </source>
</reference>
<evidence type="ECO:0000313" key="1">
    <source>
        <dbReference type="EMBL" id="RHJ61243.1"/>
    </source>
</evidence>
<organism evidence="1 2">
    <name type="scientific">[Ruminococcus] lactaris</name>
    <dbReference type="NCBI Taxonomy" id="46228"/>
    <lineage>
        <taxon>Bacteria</taxon>
        <taxon>Bacillati</taxon>
        <taxon>Bacillota</taxon>
        <taxon>Clostridia</taxon>
        <taxon>Lachnospirales</taxon>
        <taxon>Lachnospiraceae</taxon>
        <taxon>Mediterraneibacter</taxon>
    </lineage>
</organism>
<dbReference type="Proteomes" id="UP000285832">
    <property type="component" value="Unassembled WGS sequence"/>
</dbReference>
<dbReference type="AlphaFoldDB" id="A0A415D5A5"/>
<sequence length="96" mass="10671">MKIKGIGTIAKNKAMEILTAEGRKAVRSGDITTEELAEMYKLQKVKEACAIGTCTDSFNNSYKWVPDELKEDLTPDQLGRLTESFYECYGAGKNDV</sequence>
<dbReference type="EMBL" id="QRMI01000017">
    <property type="protein sequence ID" value="RHJ61243.1"/>
    <property type="molecule type" value="Genomic_DNA"/>
</dbReference>
<name>A0A415D5A5_9FIRM</name>
<dbReference type="RefSeq" id="WP_118279087.1">
    <property type="nucleotide sequence ID" value="NZ_JAJBNO010000034.1"/>
</dbReference>
<proteinExistence type="predicted"/>
<gene>
    <name evidence="1" type="ORF">DW116_07870</name>
</gene>